<name>A0A1Y2EL14_9BASI</name>
<reference evidence="7 8" key="1">
    <citation type="submission" date="2016-07" db="EMBL/GenBank/DDBJ databases">
        <title>Pervasive Adenine N6-methylation of Active Genes in Fungi.</title>
        <authorList>
            <consortium name="DOE Joint Genome Institute"/>
            <person name="Mondo S.J."/>
            <person name="Dannebaum R.O."/>
            <person name="Kuo R.C."/>
            <person name="Labutti K."/>
            <person name="Haridas S."/>
            <person name="Kuo A."/>
            <person name="Salamov A."/>
            <person name="Ahrendt S.R."/>
            <person name="Lipzen A."/>
            <person name="Sullivan W."/>
            <person name="Andreopoulos W.B."/>
            <person name="Clum A."/>
            <person name="Lindquist E."/>
            <person name="Daum C."/>
            <person name="Ramamoorthy G.K."/>
            <person name="Gryganskyi A."/>
            <person name="Culley D."/>
            <person name="Magnuson J.K."/>
            <person name="James T.Y."/>
            <person name="O'Malley M.A."/>
            <person name="Stajich J.E."/>
            <person name="Spatafora J.W."/>
            <person name="Visel A."/>
            <person name="Grigoriev I.V."/>
        </authorList>
    </citation>
    <scope>NUCLEOTIDE SEQUENCE [LARGE SCALE GENOMIC DNA]</scope>
    <source>
        <strain evidence="7 8">62-1032</strain>
    </source>
</reference>
<feature type="compositionally biased region" description="Basic and acidic residues" evidence="6">
    <location>
        <begin position="582"/>
        <end position="593"/>
    </location>
</feature>
<protein>
    <recommendedName>
        <fullName evidence="9">ATP12-domain-containing protein</fullName>
    </recommendedName>
</protein>
<keyword evidence="8" id="KW-1185">Reference proteome</keyword>
<feature type="compositionally biased region" description="Basic residues" evidence="6">
    <location>
        <begin position="616"/>
        <end position="627"/>
    </location>
</feature>
<feature type="region of interest" description="Disordered" evidence="6">
    <location>
        <begin position="502"/>
        <end position="680"/>
    </location>
</feature>
<evidence type="ECO:0000256" key="6">
    <source>
        <dbReference type="SAM" id="MobiDB-lite"/>
    </source>
</evidence>
<dbReference type="AlphaFoldDB" id="A0A1Y2EL14"/>
<feature type="compositionally biased region" description="Low complexity" evidence="6">
    <location>
        <begin position="502"/>
        <end position="514"/>
    </location>
</feature>
<comment type="similarity">
    <text evidence="2">Belongs to the ATP12 family.</text>
</comment>
<dbReference type="Pfam" id="PF07542">
    <property type="entry name" value="ATP12"/>
    <property type="match status" value="1"/>
</dbReference>
<gene>
    <name evidence="7" type="ORF">BCR35DRAFT_315182</name>
</gene>
<keyword evidence="4" id="KW-0496">Mitochondrion</keyword>
<feature type="compositionally biased region" description="Low complexity" evidence="6">
    <location>
        <begin position="524"/>
        <end position="533"/>
    </location>
</feature>
<dbReference type="GO" id="GO:0033615">
    <property type="term" value="P:mitochondrial proton-transporting ATP synthase complex assembly"/>
    <property type="evidence" value="ECO:0007669"/>
    <property type="project" value="TreeGrafter"/>
</dbReference>
<evidence type="ECO:0000256" key="2">
    <source>
        <dbReference type="ARBA" id="ARBA00008231"/>
    </source>
</evidence>
<dbReference type="GO" id="GO:0005739">
    <property type="term" value="C:mitochondrion"/>
    <property type="evidence" value="ECO:0007669"/>
    <property type="project" value="UniProtKB-SubCell"/>
</dbReference>
<sequence>MFRLATRSRALFSPLALRHASTAAAATGAPAAEPQTSRAEKMMRRFWKSVSIEKTPEGGFKVLLDKRTLKTPGGVPLLLPQERLPVAVLIAEEWENQVAVLKPHTLPMTSIMSRALDGLHDAQMRKEVVASLLKYLDTDTVCFHEDFPHQLVAQQDAHWKPLLQWVRDTFNVEVQVYEGILNTRQPDATILKLGSIVAEYDQFKLAAFERAVLASKSYIIALALVEGYFSVDDAAKAAHVEVQSQIDRWGEVEDTHDVDHQDVRLRHRPASNKELLLEPSLFVSTSPFVLSNLSPEPSAIYTTYHPLQQSTSYRPIKAMFGEYTSESPRLPSPWAGHSSSASASPSPLSLPTPSSTPRTPEDSQSLPHVRIRKQPSFEDLLAQGLGEDFEGLSLEKGSICDLTGEADEGIAPEVDQKGHIEYKLKLHANSPHRLAKLVTQLRWRLVQGGGSALYELGVLDNGSLVGLTRKEMDETLDTLRRMLATLGGGEVRISRVFRVGGSAEASAADSSGGDSSDGDGGRRPSFSSLFPSFHVDPAADPNSYGYNPDDETDSSNPKPFRPTHPNPPLSTIVLPIAIKQSPHPERTPEERAFLKRQKRDVRRAKRQEENDWVPPIRHRPPPVHKPRPPPTESTTPAAPDDGKPGLPPKGTKRKPPSAKTLAKLAAMPAECPYKPRVATADGEEKFVIEACVIKSTRSSGSRGRRSSSSEERDGAGSEEDSFAVEESEDDPGLDEDVLDGEGWRFIDFDSLPRVRGGSMTSSG</sequence>
<evidence type="ECO:0000256" key="3">
    <source>
        <dbReference type="ARBA" id="ARBA00022946"/>
    </source>
</evidence>
<dbReference type="PANTHER" id="PTHR21013">
    <property type="entry name" value="ATP SYNTHASE MITOCHONDRIAL F1 COMPLEX ASSEMBLY FACTOR 2/ATP12 PROTEIN, MITOCHONDRIAL PRECURSOR"/>
    <property type="match status" value="1"/>
</dbReference>
<dbReference type="Proteomes" id="UP000193467">
    <property type="component" value="Unassembled WGS sequence"/>
</dbReference>
<feature type="compositionally biased region" description="Acidic residues" evidence="6">
    <location>
        <begin position="716"/>
        <end position="739"/>
    </location>
</feature>
<proteinExistence type="inferred from homology"/>
<keyword evidence="3" id="KW-0809">Transit peptide</keyword>
<evidence type="ECO:0000256" key="1">
    <source>
        <dbReference type="ARBA" id="ARBA00004173"/>
    </source>
</evidence>
<dbReference type="STRING" id="106004.A0A1Y2EL14"/>
<feature type="region of interest" description="Disordered" evidence="6">
    <location>
        <begin position="327"/>
        <end position="370"/>
    </location>
</feature>
<comment type="caution">
    <text evidence="7">The sequence shown here is derived from an EMBL/GenBank/DDBJ whole genome shotgun (WGS) entry which is preliminary data.</text>
</comment>
<accession>A0A1Y2EL14</accession>
<comment type="subcellular location">
    <subcellularLocation>
        <location evidence="1">Mitochondrion</location>
    </subcellularLocation>
</comment>
<dbReference type="PANTHER" id="PTHR21013:SF10">
    <property type="entry name" value="ATP SYNTHASE MITOCHONDRIAL F1 COMPLEX ASSEMBLY FACTOR 2"/>
    <property type="match status" value="1"/>
</dbReference>
<evidence type="ECO:0008006" key="9">
    <source>
        <dbReference type="Google" id="ProtNLM"/>
    </source>
</evidence>
<dbReference type="InterPro" id="IPR023335">
    <property type="entry name" value="ATP12_ortho_dom_sf"/>
</dbReference>
<dbReference type="Gene3D" id="1.10.3580.10">
    <property type="entry name" value="ATP12 ATPase"/>
    <property type="match status" value="1"/>
</dbReference>
<feature type="compositionally biased region" description="Low complexity" evidence="6">
    <location>
        <begin position="338"/>
        <end position="357"/>
    </location>
</feature>
<dbReference type="Gene3D" id="3.30.2180.10">
    <property type="entry name" value="ATP12-like"/>
    <property type="match status" value="1"/>
</dbReference>
<feature type="compositionally biased region" description="Pro residues" evidence="6">
    <location>
        <begin position="559"/>
        <end position="568"/>
    </location>
</feature>
<feature type="region of interest" description="Disordered" evidence="6">
    <location>
        <begin position="692"/>
        <end position="741"/>
    </location>
</feature>
<dbReference type="EMBL" id="MCGR01000053">
    <property type="protein sequence ID" value="ORY72221.1"/>
    <property type="molecule type" value="Genomic_DNA"/>
</dbReference>
<dbReference type="InterPro" id="IPR011419">
    <property type="entry name" value="ATP12_ATP_synth-F1-assembly"/>
</dbReference>
<dbReference type="OrthoDB" id="5673at2759"/>
<dbReference type="SUPFAM" id="SSF160909">
    <property type="entry name" value="ATP12-like"/>
    <property type="match status" value="1"/>
</dbReference>
<dbReference type="InParanoid" id="A0A1Y2EL14"/>
<evidence type="ECO:0000256" key="5">
    <source>
        <dbReference type="ARBA" id="ARBA00023186"/>
    </source>
</evidence>
<evidence type="ECO:0000313" key="7">
    <source>
        <dbReference type="EMBL" id="ORY72221.1"/>
    </source>
</evidence>
<organism evidence="7 8">
    <name type="scientific">Leucosporidium creatinivorum</name>
    <dbReference type="NCBI Taxonomy" id="106004"/>
    <lineage>
        <taxon>Eukaryota</taxon>
        <taxon>Fungi</taxon>
        <taxon>Dikarya</taxon>
        <taxon>Basidiomycota</taxon>
        <taxon>Pucciniomycotina</taxon>
        <taxon>Microbotryomycetes</taxon>
        <taxon>Leucosporidiales</taxon>
        <taxon>Leucosporidium</taxon>
    </lineage>
</organism>
<dbReference type="InterPro" id="IPR042272">
    <property type="entry name" value="ATP12_ATP_synth-F1-assembly_N"/>
</dbReference>
<keyword evidence="5" id="KW-0143">Chaperone</keyword>
<evidence type="ECO:0000256" key="4">
    <source>
        <dbReference type="ARBA" id="ARBA00023128"/>
    </source>
</evidence>
<feature type="compositionally biased region" description="Basic residues" evidence="6">
    <location>
        <begin position="594"/>
        <end position="605"/>
    </location>
</feature>
<evidence type="ECO:0000313" key="8">
    <source>
        <dbReference type="Proteomes" id="UP000193467"/>
    </source>
</evidence>